<dbReference type="Pfam" id="PF16220">
    <property type="entry name" value="DUF4880"/>
    <property type="match status" value="1"/>
</dbReference>
<dbReference type="PANTHER" id="PTHR30273:SF2">
    <property type="entry name" value="PROTEIN FECR"/>
    <property type="match status" value="1"/>
</dbReference>
<evidence type="ECO:0000259" key="1">
    <source>
        <dbReference type="Pfam" id="PF04773"/>
    </source>
</evidence>
<organism evidence="3 4">
    <name type="scientific">Pseudothauera rhizosphaerae</name>
    <dbReference type="NCBI Taxonomy" id="2565932"/>
    <lineage>
        <taxon>Bacteria</taxon>
        <taxon>Pseudomonadati</taxon>
        <taxon>Pseudomonadota</taxon>
        <taxon>Betaproteobacteria</taxon>
        <taxon>Rhodocyclales</taxon>
        <taxon>Zoogloeaceae</taxon>
        <taxon>Pseudothauera</taxon>
    </lineage>
</organism>
<name>A0A4S4AL21_9RHOO</name>
<evidence type="ECO:0000313" key="3">
    <source>
        <dbReference type="EMBL" id="THF60148.1"/>
    </source>
</evidence>
<accession>A0A4S4AL21</accession>
<dbReference type="InterPro" id="IPR012373">
    <property type="entry name" value="Ferrdict_sens_TM"/>
</dbReference>
<comment type="caution">
    <text evidence="3">The sequence shown here is derived from an EMBL/GenBank/DDBJ whole genome shotgun (WGS) entry which is preliminary data.</text>
</comment>
<dbReference type="InterPro" id="IPR006860">
    <property type="entry name" value="FecR"/>
</dbReference>
<dbReference type="Gene3D" id="2.60.120.1440">
    <property type="match status" value="1"/>
</dbReference>
<reference evidence="3 4" key="1">
    <citation type="submission" date="2019-04" db="EMBL/GenBank/DDBJ databases">
        <title>Azoarcus rhizosphaerae sp. nov. isolated from rhizosphere of Ficus religiosa.</title>
        <authorList>
            <person name="Lin S.-Y."/>
            <person name="Hameed A."/>
            <person name="Hsu Y.-H."/>
            <person name="Young C.-C."/>
        </authorList>
    </citation>
    <scope>NUCLEOTIDE SEQUENCE [LARGE SCALE GENOMIC DNA]</scope>
    <source>
        <strain evidence="3 4">CC-YHH848</strain>
    </source>
</reference>
<dbReference type="GO" id="GO:0016989">
    <property type="term" value="F:sigma factor antagonist activity"/>
    <property type="evidence" value="ECO:0007669"/>
    <property type="project" value="TreeGrafter"/>
</dbReference>
<dbReference type="Pfam" id="PF04773">
    <property type="entry name" value="FecR"/>
    <property type="match status" value="1"/>
</dbReference>
<evidence type="ECO:0000313" key="4">
    <source>
        <dbReference type="Proteomes" id="UP000307956"/>
    </source>
</evidence>
<feature type="domain" description="FecR N-terminal" evidence="2">
    <location>
        <begin position="11"/>
        <end position="51"/>
    </location>
</feature>
<sequence length="327" mass="34916">MNAAIDPALIEEAARWFVLLASGEATADDRTACAGWRTADSRHEAAWQHISAATARVSGIPRQHAQASVAALNATGKDQRPGRRRFLAQLGILCAIGIAARQGWRQSDWSADQRTAIGEQRDLTLADGSLLRLDTDTAIDIDFSASARLIRLRRGRIMVATAPAPSPAATRPPFLVETAEGRVEALGTQFVVRQESDSTQVTVVQARVAIHASLAEGAPPILAAGEAARFGRQGIIAREAARPGSSAWIKGILVADDMPLADFVAELARYRSAPLECAPAVRQWRISGTYPLVDTEGALAAIGRILPVRTQPLHPEDPARGTLVVAR</sequence>
<protein>
    <submittedName>
        <fullName evidence="3">DUF4880 domain-containing protein</fullName>
    </submittedName>
</protein>
<feature type="domain" description="FecR protein" evidence="1">
    <location>
        <begin position="114"/>
        <end position="208"/>
    </location>
</feature>
<dbReference type="PIRSF" id="PIRSF018266">
    <property type="entry name" value="FecR"/>
    <property type="match status" value="1"/>
</dbReference>
<dbReference type="EMBL" id="SSOD01000012">
    <property type="protein sequence ID" value="THF60148.1"/>
    <property type="molecule type" value="Genomic_DNA"/>
</dbReference>
<gene>
    <name evidence="3" type="ORF">E6O51_14550</name>
</gene>
<keyword evidence="4" id="KW-1185">Reference proteome</keyword>
<dbReference type="PANTHER" id="PTHR30273">
    <property type="entry name" value="PERIPLASMIC SIGNAL SENSOR AND SIGMA FACTOR ACTIVATOR FECR-RELATED"/>
    <property type="match status" value="1"/>
</dbReference>
<dbReference type="RefSeq" id="WP_136385730.1">
    <property type="nucleotide sequence ID" value="NZ_SSOD01000012.1"/>
</dbReference>
<evidence type="ECO:0000259" key="2">
    <source>
        <dbReference type="Pfam" id="PF16220"/>
    </source>
</evidence>
<dbReference type="Proteomes" id="UP000307956">
    <property type="component" value="Unassembled WGS sequence"/>
</dbReference>
<dbReference type="OrthoDB" id="1100567at2"/>
<proteinExistence type="predicted"/>
<dbReference type="AlphaFoldDB" id="A0A4S4AL21"/>
<dbReference type="InterPro" id="IPR032623">
    <property type="entry name" value="FecR_N"/>
</dbReference>